<evidence type="ECO:0000259" key="8">
    <source>
        <dbReference type="Pfam" id="PF23406"/>
    </source>
</evidence>
<keyword evidence="4" id="KW-0863">Zinc-finger</keyword>
<name>A0A7R9M4J9_9ACAR</name>
<evidence type="ECO:0000256" key="3">
    <source>
        <dbReference type="ARBA" id="ARBA00022723"/>
    </source>
</evidence>
<dbReference type="EMBL" id="OC920925">
    <property type="protein sequence ID" value="CAD7652952.1"/>
    <property type="molecule type" value="Genomic_DNA"/>
</dbReference>
<feature type="region of interest" description="Disordered" evidence="7">
    <location>
        <begin position="1"/>
        <end position="27"/>
    </location>
</feature>
<dbReference type="GO" id="GO:0008270">
    <property type="term" value="F:zinc ion binding"/>
    <property type="evidence" value="ECO:0007669"/>
    <property type="project" value="UniProtKB-KW"/>
</dbReference>
<keyword evidence="2" id="KW-0217">Developmental protein</keyword>
<keyword evidence="3" id="KW-0479">Metal-binding</keyword>
<dbReference type="InterPro" id="IPR059039">
    <property type="entry name" value="ZNF380_CC"/>
</dbReference>
<accession>A0A7R9M4J9</accession>
<feature type="compositionally biased region" description="Polar residues" evidence="7">
    <location>
        <begin position="82"/>
        <end position="92"/>
    </location>
</feature>
<reference evidence="9" key="1">
    <citation type="submission" date="2020-11" db="EMBL/GenBank/DDBJ databases">
        <authorList>
            <person name="Tran Van P."/>
        </authorList>
    </citation>
    <scope>NUCLEOTIDE SEQUENCE</scope>
</reference>
<dbReference type="PANTHER" id="PTHR13278">
    <property type="entry name" value="ZINC FINGER PROTEIN 830"/>
    <property type="match status" value="1"/>
</dbReference>
<dbReference type="GO" id="GO:0033314">
    <property type="term" value="P:mitotic DNA replication checkpoint signaling"/>
    <property type="evidence" value="ECO:0007669"/>
    <property type="project" value="TreeGrafter"/>
</dbReference>
<keyword evidence="6" id="KW-0539">Nucleus</keyword>
<evidence type="ECO:0000256" key="6">
    <source>
        <dbReference type="ARBA" id="ARBA00023242"/>
    </source>
</evidence>
<feature type="compositionally biased region" description="Basic and acidic residues" evidence="7">
    <location>
        <begin position="98"/>
        <end position="113"/>
    </location>
</feature>
<evidence type="ECO:0000256" key="1">
    <source>
        <dbReference type="ARBA" id="ARBA00004324"/>
    </source>
</evidence>
<dbReference type="InterPro" id="IPR040050">
    <property type="entry name" value="ZNF830-like"/>
</dbReference>
<protein>
    <recommendedName>
        <fullName evidence="8">ZNF380 coiled-coil domain-containing protein</fullName>
    </recommendedName>
</protein>
<dbReference type="OrthoDB" id="77607at2759"/>
<keyword evidence="5" id="KW-0862">Zinc</keyword>
<dbReference type="GO" id="GO:0044773">
    <property type="term" value="P:mitotic DNA damage checkpoint signaling"/>
    <property type="evidence" value="ECO:0007669"/>
    <property type="project" value="TreeGrafter"/>
</dbReference>
<dbReference type="AlphaFoldDB" id="A0A7R9M4J9"/>
<evidence type="ECO:0000313" key="9">
    <source>
        <dbReference type="EMBL" id="CAD7652952.1"/>
    </source>
</evidence>
<feature type="region of interest" description="Disordered" evidence="7">
    <location>
        <begin position="82"/>
        <end position="133"/>
    </location>
</feature>
<organism evidence="9">
    <name type="scientific">Oppiella nova</name>
    <dbReference type="NCBI Taxonomy" id="334625"/>
    <lineage>
        <taxon>Eukaryota</taxon>
        <taxon>Metazoa</taxon>
        <taxon>Ecdysozoa</taxon>
        <taxon>Arthropoda</taxon>
        <taxon>Chelicerata</taxon>
        <taxon>Arachnida</taxon>
        <taxon>Acari</taxon>
        <taxon>Acariformes</taxon>
        <taxon>Sarcoptiformes</taxon>
        <taxon>Oribatida</taxon>
        <taxon>Brachypylina</taxon>
        <taxon>Oppioidea</taxon>
        <taxon>Oppiidae</taxon>
        <taxon>Oppiella</taxon>
    </lineage>
</organism>
<dbReference type="EMBL" id="CAJPVJ010006100">
    <property type="protein sequence ID" value="CAG2170139.1"/>
    <property type="molecule type" value="Genomic_DNA"/>
</dbReference>
<dbReference type="GO" id="GO:0005681">
    <property type="term" value="C:spliceosomal complex"/>
    <property type="evidence" value="ECO:0007669"/>
    <property type="project" value="InterPro"/>
</dbReference>
<feature type="domain" description="ZNF380 coiled-coil" evidence="8">
    <location>
        <begin position="127"/>
        <end position="206"/>
    </location>
</feature>
<evidence type="ECO:0000256" key="7">
    <source>
        <dbReference type="SAM" id="MobiDB-lite"/>
    </source>
</evidence>
<dbReference type="GO" id="GO:0003676">
    <property type="term" value="F:nucleic acid binding"/>
    <property type="evidence" value="ECO:0007669"/>
    <property type="project" value="InterPro"/>
</dbReference>
<dbReference type="GO" id="GO:0033260">
    <property type="term" value="P:nuclear DNA replication"/>
    <property type="evidence" value="ECO:0007669"/>
    <property type="project" value="TreeGrafter"/>
</dbReference>
<evidence type="ECO:0000256" key="2">
    <source>
        <dbReference type="ARBA" id="ARBA00022473"/>
    </source>
</evidence>
<feature type="non-terminal residue" evidence="9">
    <location>
        <position position="1"/>
    </location>
</feature>
<dbReference type="PANTHER" id="PTHR13278:SF0">
    <property type="entry name" value="ZINC FINGER PROTEIN 830"/>
    <property type="match status" value="1"/>
</dbReference>
<comment type="subcellular location">
    <subcellularLocation>
        <location evidence="1">Nucleus speckle</location>
    </subcellularLocation>
</comment>
<keyword evidence="10" id="KW-1185">Reference proteome</keyword>
<evidence type="ECO:0000256" key="4">
    <source>
        <dbReference type="ARBA" id="ARBA00022771"/>
    </source>
</evidence>
<evidence type="ECO:0000313" key="10">
    <source>
        <dbReference type="Proteomes" id="UP000728032"/>
    </source>
</evidence>
<proteinExistence type="predicted"/>
<sequence length="250" mass="29100">KMDEMKRRKLDQKRSDTRSDVNIETKAAPEVKQTVKRKLDTNSDEITSKVSKNTFDFKAPEVKSESMAVLMETNEDFVNKSMTTSDVQQSGLPNDFFDDNKQMSAKSEETRESIDEEMETNDESKGLPKGFFDDPVMDAKARKVVFKDPMDEQWEQFQKVIAEENNVSENIIEEDIEELQMDRNLEEIEEQIANWMKVNEMQKKAELIHSHIVNTRDTAMKEEDSDSDVDEHDLNVFSNWRSRTPLNSNK</sequence>
<dbReference type="Pfam" id="PF23406">
    <property type="entry name" value="ZNF380_CC"/>
    <property type="match status" value="1"/>
</dbReference>
<dbReference type="Proteomes" id="UP000728032">
    <property type="component" value="Unassembled WGS sequence"/>
</dbReference>
<gene>
    <name evidence="9" type="ORF">ONB1V03_LOCUS9610</name>
</gene>
<evidence type="ECO:0000256" key="5">
    <source>
        <dbReference type="ARBA" id="ARBA00022833"/>
    </source>
</evidence>